<dbReference type="Gene3D" id="1.10.510.10">
    <property type="entry name" value="Transferase(Phosphotransferase) domain 1"/>
    <property type="match status" value="2"/>
</dbReference>
<dbReference type="EMBL" id="JAEHOE010000009">
    <property type="protein sequence ID" value="KAG2498680.1"/>
    <property type="molecule type" value="Genomic_DNA"/>
</dbReference>
<evidence type="ECO:0000256" key="3">
    <source>
        <dbReference type="SAM" id="Phobius"/>
    </source>
</evidence>
<keyword evidence="3" id="KW-0472">Membrane</keyword>
<evidence type="ECO:0000256" key="2">
    <source>
        <dbReference type="SAM" id="MobiDB-lite"/>
    </source>
</evidence>
<keyword evidence="1" id="KW-0547">Nucleotide-binding</keyword>
<sequence>MCDNSVSVIVLVSDAALHDWDACMPVGAPQRQRRSANLTITGAQSDRARWPVLDLGFVSDKMLLDPGVTMLFSRVVLTRWQSEGPGFQPDCVPPSPTAVPLGTPAGASLVTTCYASALLAADVILYSAALGPYDKHTLAGYWLEFLDTEIKCETVLDSECVARLGSLGCFYSLFPRTANTSVPVVPAAAGALPRTPGTLVAGTSAQQAPAAGGGGGGGSSDATLGAVLGCVLGGLAALCLLAALAWVLILRRRGGEAAGSKHGLLQRSKNTSASSSQMLTTADDTSGPTDPPRMALRVPPGSSSRLKADEVITPSTAMIPGIGVVAGIKLQRTAPEGPGRRQAGNTSARTSRSGRAYDSAEAAAEAESQHGPAESGVVTLLPQVLGKGTFGRVQQGLWGGRRVAVKLLNLGLLSPELASAAWDPQAAAPPLVEGAAAAARPAVEAAARQIPVAERHLAAARPPAEPPRDSSMGSSSRLMLPPEGDGSSTSCTAAGPAAPPAHQPAAFLFDATPPELWRRGAGEEWDGGSLLRAHEPPAAVRLPPPPGCSQQPTEACAGHTTPALALPTLARLTASSVPERPCLSVQQQAAGAKPEAQTEPSQRPSLPPLTGSLCLREAPSLAPPALGPALQHGAAIPNDPYSTVVPEPHTEPATATCHKSSSPAEPVPPANQPPPAARPALLGGVPVGDKASADGTQDQGGGTLTSDAMFPSADMIHCIVESQSPFQSYGAAGGRHPLPLPVPPTRGAAAVPVRQAAAMDAGLPAPPRAEPQGSNEAAAGRETASALCRSFRAEVEVMARMSHPNIAPPHVLVLELMDTSLGRLLYGSGPRGGEPRELLPLPTVVHIALQVAQALSYMHPTAAYMSPETLSPYNHTVTHHVDIYALGVILWEMLAGQPPWQGLTLLQMAVEVGVKGRRPPLQGLQRERCPERIIMLLKSCWEEDPLRRPAASEVAKHLLLVQEDLRQGKPKFLGPLVLQHM</sequence>
<proteinExistence type="predicted"/>
<evidence type="ECO:0000313" key="6">
    <source>
        <dbReference type="Proteomes" id="UP000612055"/>
    </source>
</evidence>
<dbReference type="InterPro" id="IPR000719">
    <property type="entry name" value="Prot_kinase_dom"/>
</dbReference>
<accession>A0A835YHB8</accession>
<feature type="binding site" evidence="1">
    <location>
        <position position="406"/>
    </location>
    <ligand>
        <name>ATP</name>
        <dbReference type="ChEBI" id="CHEBI:30616"/>
    </ligand>
</feature>
<feature type="region of interest" description="Disordered" evidence="2">
    <location>
        <begin position="583"/>
        <end position="708"/>
    </location>
</feature>
<dbReference type="GO" id="GO:0005524">
    <property type="term" value="F:ATP binding"/>
    <property type="evidence" value="ECO:0007669"/>
    <property type="project" value="UniProtKB-UniRule"/>
</dbReference>
<reference evidence="5" key="1">
    <citation type="journal article" date="2020" name="bioRxiv">
        <title>Comparative genomics of Chlamydomonas.</title>
        <authorList>
            <person name="Craig R.J."/>
            <person name="Hasan A.R."/>
            <person name="Ness R.W."/>
            <person name="Keightley P.D."/>
        </authorList>
    </citation>
    <scope>NUCLEOTIDE SEQUENCE</scope>
    <source>
        <strain evidence="5">CCAP 11/70</strain>
    </source>
</reference>
<feature type="region of interest" description="Disordered" evidence="2">
    <location>
        <begin position="259"/>
        <end position="307"/>
    </location>
</feature>
<dbReference type="GO" id="GO:0004674">
    <property type="term" value="F:protein serine/threonine kinase activity"/>
    <property type="evidence" value="ECO:0007669"/>
    <property type="project" value="TreeGrafter"/>
</dbReference>
<name>A0A835YHB8_9CHLO</name>
<feature type="compositionally biased region" description="Pro residues" evidence="2">
    <location>
        <begin position="665"/>
        <end position="677"/>
    </location>
</feature>
<evidence type="ECO:0000259" key="4">
    <source>
        <dbReference type="PROSITE" id="PS50011"/>
    </source>
</evidence>
<feature type="compositionally biased region" description="Polar residues" evidence="2">
    <location>
        <begin position="343"/>
        <end position="353"/>
    </location>
</feature>
<feature type="domain" description="Protein kinase" evidence="4">
    <location>
        <begin position="379"/>
        <end position="960"/>
    </location>
</feature>
<gene>
    <name evidence="5" type="ORF">HYH03_003424</name>
</gene>
<keyword evidence="6" id="KW-1185">Reference proteome</keyword>
<evidence type="ECO:0000313" key="5">
    <source>
        <dbReference type="EMBL" id="KAG2498680.1"/>
    </source>
</evidence>
<feature type="region of interest" description="Disordered" evidence="2">
    <location>
        <begin position="332"/>
        <end position="374"/>
    </location>
</feature>
<dbReference type="InterPro" id="IPR017441">
    <property type="entry name" value="Protein_kinase_ATP_BS"/>
</dbReference>
<dbReference type="InterPro" id="IPR001245">
    <property type="entry name" value="Ser-Thr/Tyr_kinase_cat_dom"/>
</dbReference>
<evidence type="ECO:0000256" key="1">
    <source>
        <dbReference type="PROSITE-ProRule" id="PRU10141"/>
    </source>
</evidence>
<dbReference type="Pfam" id="PF07714">
    <property type="entry name" value="PK_Tyr_Ser-Thr"/>
    <property type="match status" value="1"/>
</dbReference>
<keyword evidence="3" id="KW-0812">Transmembrane</keyword>
<organism evidence="5 6">
    <name type="scientific">Edaphochlamys debaryana</name>
    <dbReference type="NCBI Taxonomy" id="47281"/>
    <lineage>
        <taxon>Eukaryota</taxon>
        <taxon>Viridiplantae</taxon>
        <taxon>Chlorophyta</taxon>
        <taxon>core chlorophytes</taxon>
        <taxon>Chlorophyceae</taxon>
        <taxon>CS clade</taxon>
        <taxon>Chlamydomonadales</taxon>
        <taxon>Chlamydomonadales incertae sedis</taxon>
        <taxon>Edaphochlamys</taxon>
    </lineage>
</organism>
<feature type="compositionally biased region" description="Polar residues" evidence="2">
    <location>
        <begin position="267"/>
        <end position="288"/>
    </location>
</feature>
<dbReference type="AlphaFoldDB" id="A0A835YHB8"/>
<dbReference type="SUPFAM" id="SSF56112">
    <property type="entry name" value="Protein kinase-like (PK-like)"/>
    <property type="match status" value="1"/>
</dbReference>
<comment type="caution">
    <text evidence="5">The sequence shown here is derived from an EMBL/GenBank/DDBJ whole genome shotgun (WGS) entry which is preliminary data.</text>
</comment>
<keyword evidence="3" id="KW-1133">Transmembrane helix</keyword>
<dbReference type="InterPro" id="IPR051681">
    <property type="entry name" value="Ser/Thr_Kinases-Pseudokinases"/>
</dbReference>
<dbReference type="Proteomes" id="UP000612055">
    <property type="component" value="Unassembled WGS sequence"/>
</dbReference>
<protein>
    <recommendedName>
        <fullName evidence="4">Protein kinase domain-containing protein</fullName>
    </recommendedName>
</protein>
<dbReference type="PANTHER" id="PTHR44329:SF214">
    <property type="entry name" value="PROTEIN KINASE DOMAIN-CONTAINING PROTEIN"/>
    <property type="match status" value="1"/>
</dbReference>
<dbReference type="PROSITE" id="PS00107">
    <property type="entry name" value="PROTEIN_KINASE_ATP"/>
    <property type="match status" value="1"/>
</dbReference>
<dbReference type="PROSITE" id="PS50011">
    <property type="entry name" value="PROTEIN_KINASE_DOM"/>
    <property type="match status" value="1"/>
</dbReference>
<feature type="transmembrane region" description="Helical" evidence="3">
    <location>
        <begin position="226"/>
        <end position="250"/>
    </location>
</feature>
<dbReference type="OrthoDB" id="4062651at2759"/>
<keyword evidence="1" id="KW-0067">ATP-binding</keyword>
<dbReference type="InterPro" id="IPR011009">
    <property type="entry name" value="Kinase-like_dom_sf"/>
</dbReference>
<feature type="region of interest" description="Disordered" evidence="2">
    <location>
        <begin position="456"/>
        <end position="504"/>
    </location>
</feature>
<dbReference type="PANTHER" id="PTHR44329">
    <property type="entry name" value="SERINE/THREONINE-PROTEIN KINASE TNNI3K-RELATED"/>
    <property type="match status" value="1"/>
</dbReference>